<name>A0A246BB98_9FLAO</name>
<comment type="caution">
    <text evidence="2">The sequence shown here is derived from an EMBL/GenBank/DDBJ whole genome shotgun (WGS) entry which is preliminary data.</text>
</comment>
<feature type="domain" description="PIN" evidence="1">
    <location>
        <begin position="3"/>
        <end position="118"/>
    </location>
</feature>
<keyword evidence="2" id="KW-0238">DNA-binding</keyword>
<evidence type="ECO:0000313" key="3">
    <source>
        <dbReference type="Proteomes" id="UP000197587"/>
    </source>
</evidence>
<evidence type="ECO:0000259" key="1">
    <source>
        <dbReference type="Pfam" id="PF13470"/>
    </source>
</evidence>
<accession>A0A246BB98</accession>
<dbReference type="InterPro" id="IPR029060">
    <property type="entry name" value="PIN-like_dom_sf"/>
</dbReference>
<keyword evidence="3" id="KW-1185">Reference proteome</keyword>
<proteinExistence type="predicted"/>
<dbReference type="EMBL" id="JASZ02000004">
    <property type="protein sequence ID" value="OWK98958.1"/>
    <property type="molecule type" value="Genomic_DNA"/>
</dbReference>
<gene>
    <name evidence="2" type="ORF">AP75_03665</name>
</gene>
<dbReference type="AlphaFoldDB" id="A0A246BB98"/>
<dbReference type="InterPro" id="IPR002716">
    <property type="entry name" value="PIN_dom"/>
</dbReference>
<dbReference type="SUPFAM" id="SSF88723">
    <property type="entry name" value="PIN domain-like"/>
    <property type="match status" value="1"/>
</dbReference>
<dbReference type="Pfam" id="PF13470">
    <property type="entry name" value="PIN_3"/>
    <property type="match status" value="1"/>
</dbReference>
<dbReference type="RefSeq" id="WP_031501754.1">
    <property type="nucleotide sequence ID" value="NZ_JASZ02000004.1"/>
</dbReference>
<organism evidence="2 3">
    <name type="scientific">Kaistella haifensis DSM 19056</name>
    <dbReference type="NCBI Taxonomy" id="1450526"/>
    <lineage>
        <taxon>Bacteria</taxon>
        <taxon>Pseudomonadati</taxon>
        <taxon>Bacteroidota</taxon>
        <taxon>Flavobacteriia</taxon>
        <taxon>Flavobacteriales</taxon>
        <taxon>Weeksellaceae</taxon>
        <taxon>Chryseobacterium group</taxon>
        <taxon>Kaistella</taxon>
    </lineage>
</organism>
<evidence type="ECO:0000313" key="2">
    <source>
        <dbReference type="EMBL" id="OWK98958.1"/>
    </source>
</evidence>
<sequence length="139" mass="16015">MDKVLIDTDVILDFLFDRKPFSEDAAQILSWCENSKIQGFVTSIVLSNIYYLLRKTAKHEKVIENLKMLLNIVDVITTNKDAVLDALHSEFKDFEDALQNFSAQNSNEIKVIITRNIKDYKTSNLAIMEPETYINLVKI</sequence>
<dbReference type="Proteomes" id="UP000197587">
    <property type="component" value="Unassembled WGS sequence"/>
</dbReference>
<dbReference type="Gene3D" id="3.40.50.1010">
    <property type="entry name" value="5'-nuclease"/>
    <property type="match status" value="1"/>
</dbReference>
<protein>
    <submittedName>
        <fullName evidence="2">DNA-binding protein</fullName>
    </submittedName>
</protein>
<dbReference type="GO" id="GO:0003677">
    <property type="term" value="F:DNA binding"/>
    <property type="evidence" value="ECO:0007669"/>
    <property type="project" value="UniProtKB-KW"/>
</dbReference>
<reference evidence="2 3" key="1">
    <citation type="submission" date="2017-05" db="EMBL/GenBank/DDBJ databases">
        <title>Genome of Chryseobacterium haifense.</title>
        <authorList>
            <person name="Newman J.D."/>
        </authorList>
    </citation>
    <scope>NUCLEOTIDE SEQUENCE [LARGE SCALE GENOMIC DNA]</scope>
    <source>
        <strain evidence="2 3">DSM 19056</strain>
    </source>
</reference>